<dbReference type="EMBL" id="JABSTR010000005">
    <property type="protein sequence ID" value="KAH9370654.1"/>
    <property type="molecule type" value="Genomic_DNA"/>
</dbReference>
<evidence type="ECO:0000256" key="2">
    <source>
        <dbReference type="ARBA" id="ARBA00022737"/>
    </source>
</evidence>
<keyword evidence="4" id="KW-1185">Reference proteome</keyword>
<proteinExistence type="predicted"/>
<dbReference type="VEuPathDB" id="VectorBase:HLOH_040732"/>
<dbReference type="SMART" id="SM00320">
    <property type="entry name" value="WD40"/>
    <property type="match status" value="3"/>
</dbReference>
<dbReference type="AlphaFoldDB" id="A0A9J6FX07"/>
<dbReference type="Pfam" id="PF00400">
    <property type="entry name" value="WD40"/>
    <property type="match status" value="1"/>
</dbReference>
<dbReference type="InterPro" id="IPR051179">
    <property type="entry name" value="WD_repeat_multifunction"/>
</dbReference>
<dbReference type="InterPro" id="IPR015943">
    <property type="entry name" value="WD40/YVTN_repeat-like_dom_sf"/>
</dbReference>
<dbReference type="InterPro" id="IPR036322">
    <property type="entry name" value="WD40_repeat_dom_sf"/>
</dbReference>
<comment type="caution">
    <text evidence="3">The sequence shown here is derived from an EMBL/GenBank/DDBJ whole genome shotgun (WGS) entry which is preliminary data.</text>
</comment>
<protein>
    <submittedName>
        <fullName evidence="3">Uncharacterized protein</fullName>
    </submittedName>
</protein>
<keyword evidence="2" id="KW-0677">Repeat</keyword>
<organism evidence="3 4">
    <name type="scientific">Haemaphysalis longicornis</name>
    <name type="common">Bush tick</name>
    <dbReference type="NCBI Taxonomy" id="44386"/>
    <lineage>
        <taxon>Eukaryota</taxon>
        <taxon>Metazoa</taxon>
        <taxon>Ecdysozoa</taxon>
        <taxon>Arthropoda</taxon>
        <taxon>Chelicerata</taxon>
        <taxon>Arachnida</taxon>
        <taxon>Acari</taxon>
        <taxon>Parasitiformes</taxon>
        <taxon>Ixodida</taxon>
        <taxon>Ixodoidea</taxon>
        <taxon>Ixodidae</taxon>
        <taxon>Haemaphysalinae</taxon>
        <taxon>Haemaphysalis</taxon>
    </lineage>
</organism>
<keyword evidence="1" id="KW-0853">WD repeat</keyword>
<dbReference type="PANTHER" id="PTHR19857">
    <property type="entry name" value="MITOCHONDRIAL DIVISION PROTEIN 1-RELATED"/>
    <property type="match status" value="1"/>
</dbReference>
<evidence type="ECO:0000256" key="1">
    <source>
        <dbReference type="ARBA" id="ARBA00022574"/>
    </source>
</evidence>
<evidence type="ECO:0000313" key="4">
    <source>
        <dbReference type="Proteomes" id="UP000821853"/>
    </source>
</evidence>
<gene>
    <name evidence="3" type="ORF">HPB48_015972</name>
</gene>
<reference evidence="3 4" key="1">
    <citation type="journal article" date="2020" name="Cell">
        <title>Large-Scale Comparative Analyses of Tick Genomes Elucidate Their Genetic Diversity and Vector Capacities.</title>
        <authorList>
            <consortium name="Tick Genome and Microbiome Consortium (TIGMIC)"/>
            <person name="Jia N."/>
            <person name="Wang J."/>
            <person name="Shi W."/>
            <person name="Du L."/>
            <person name="Sun Y."/>
            <person name="Zhan W."/>
            <person name="Jiang J.F."/>
            <person name="Wang Q."/>
            <person name="Zhang B."/>
            <person name="Ji P."/>
            <person name="Bell-Sakyi L."/>
            <person name="Cui X.M."/>
            <person name="Yuan T.T."/>
            <person name="Jiang B.G."/>
            <person name="Yang W.F."/>
            <person name="Lam T.T."/>
            <person name="Chang Q.C."/>
            <person name="Ding S.J."/>
            <person name="Wang X.J."/>
            <person name="Zhu J.G."/>
            <person name="Ruan X.D."/>
            <person name="Zhao L."/>
            <person name="Wei J.T."/>
            <person name="Ye R.Z."/>
            <person name="Que T.C."/>
            <person name="Du C.H."/>
            <person name="Zhou Y.H."/>
            <person name="Cheng J.X."/>
            <person name="Dai P.F."/>
            <person name="Guo W.B."/>
            <person name="Han X.H."/>
            <person name="Huang E.J."/>
            <person name="Li L.F."/>
            <person name="Wei W."/>
            <person name="Gao Y.C."/>
            <person name="Liu J.Z."/>
            <person name="Shao H.Z."/>
            <person name="Wang X."/>
            <person name="Wang C.C."/>
            <person name="Yang T.C."/>
            <person name="Huo Q.B."/>
            <person name="Li W."/>
            <person name="Chen H.Y."/>
            <person name="Chen S.E."/>
            <person name="Zhou L.G."/>
            <person name="Ni X.B."/>
            <person name="Tian J.H."/>
            <person name="Sheng Y."/>
            <person name="Liu T."/>
            <person name="Pan Y.S."/>
            <person name="Xia L.Y."/>
            <person name="Li J."/>
            <person name="Zhao F."/>
            <person name="Cao W.C."/>
        </authorList>
    </citation>
    <scope>NUCLEOTIDE SEQUENCE [LARGE SCALE GENOMIC DNA]</scope>
    <source>
        <strain evidence="3">HaeL-2018</strain>
    </source>
</reference>
<dbReference type="SUPFAM" id="SSF50978">
    <property type="entry name" value="WD40 repeat-like"/>
    <property type="match status" value="1"/>
</dbReference>
<dbReference type="OrthoDB" id="10261640at2759"/>
<accession>A0A9J6FX07</accession>
<name>A0A9J6FX07_HAELO</name>
<evidence type="ECO:0000313" key="3">
    <source>
        <dbReference type="EMBL" id="KAH9370654.1"/>
    </source>
</evidence>
<dbReference type="InterPro" id="IPR001680">
    <property type="entry name" value="WD40_rpt"/>
</dbReference>
<dbReference type="PANTHER" id="PTHR19857:SF8">
    <property type="entry name" value="ANGIO-ASSOCIATED MIGRATORY CELL PROTEIN"/>
    <property type="match status" value="1"/>
</dbReference>
<dbReference type="Proteomes" id="UP000821853">
    <property type="component" value="Chromosome 3"/>
</dbReference>
<dbReference type="Gene3D" id="2.130.10.10">
    <property type="entry name" value="YVTN repeat-like/Quinoprotein amine dehydrogenase"/>
    <property type="match status" value="1"/>
</dbReference>
<sequence>MLRAGHRDRDRDRPPCRAAMTLQPSVDEDASGTKERGKSVAIAEERVSCAAFSPDSTLLCTGGTSDCVHVWRIDGPRVVCEFVTFGFIKWVHWNPVDNALLTGTVDGIVWMWKVPGGECKTMQGSFTTCDDGRVLVDGRRAATVYDDGSVCIWDLKRACLLHDMSGPNRIHESRVTSLDVRGELVATGADNVYVLHTGTEQVVATFPRIQVDSPTGHDNNNACALSFQSERKTLAVGTYSGVLALQVLKFLAEKRRYVHRSVISRLVWGHRTWF</sequence>